<keyword evidence="2" id="KW-0503">Monooxygenase</keyword>
<dbReference type="EMBL" id="JBHRTQ010000007">
    <property type="protein sequence ID" value="MFC3174090.1"/>
    <property type="molecule type" value="Genomic_DNA"/>
</dbReference>
<accession>A0ABV7IN20</accession>
<dbReference type="InterPro" id="IPR001128">
    <property type="entry name" value="Cyt_P450"/>
</dbReference>
<comment type="similarity">
    <text evidence="1 2">Belongs to the cytochrome P450 family.</text>
</comment>
<keyword evidence="2" id="KW-0408">Iron</keyword>
<reference evidence="4" key="1">
    <citation type="journal article" date="2019" name="Int. J. Syst. Evol. Microbiol.">
        <title>The Global Catalogue of Microorganisms (GCM) 10K type strain sequencing project: providing services to taxonomists for standard genome sequencing and annotation.</title>
        <authorList>
            <consortium name="The Broad Institute Genomics Platform"/>
            <consortium name="The Broad Institute Genome Sequencing Center for Infectious Disease"/>
            <person name="Wu L."/>
            <person name="Ma J."/>
        </authorList>
    </citation>
    <scope>NUCLEOTIDE SEQUENCE [LARGE SCALE GENOMIC DNA]</scope>
    <source>
        <strain evidence="4">KCTC 42984</strain>
    </source>
</reference>
<comment type="caution">
    <text evidence="3">The sequence shown here is derived from an EMBL/GenBank/DDBJ whole genome shotgun (WGS) entry which is preliminary data.</text>
</comment>
<sequence length="412" mass="45765">MADGPALKFDAFTSADPHPWPAIAQDRARCPIAHVGGAFPYHQVNSYELIREANRRHEDFSNRMGVVPAGPQAEGEQVLEFADPPEHTVHRALVGKAFSVARVNEQKDRIQAIADDLVDAIAARGNSFLLRREFSRPLPSQVIAEILGVPLDDRAKFMDWTEAVEETIGGTTARDKRDDAQGNLYAYCAEQLELRRREPRDDLLSAIVHAQVDDQKLSASEATAMVGLLLGAGNGTTSIGVSNLVYLLETHPEQKAKLLADMDGLLESAVEEGFRFDCPVQGNLRGVKHDTTLGGTELKAGERIYSFYTSGNHDPDKYDRPDEFLIDRDWRRLPRHFAFGFGIHFCMGSDLARAETQIAIRTLYTRLPNLRLREGFVAEQIPGMVFRTWRELDMVFDGPALPRLSPAGESAA</sequence>
<evidence type="ECO:0000313" key="4">
    <source>
        <dbReference type="Proteomes" id="UP001595604"/>
    </source>
</evidence>
<dbReference type="SUPFAM" id="SSF48264">
    <property type="entry name" value="Cytochrome P450"/>
    <property type="match status" value="1"/>
</dbReference>
<dbReference type="PANTHER" id="PTHR46696:SF1">
    <property type="entry name" value="CYTOCHROME P450 YJIB-RELATED"/>
    <property type="match status" value="1"/>
</dbReference>
<evidence type="ECO:0000313" key="3">
    <source>
        <dbReference type="EMBL" id="MFC3174090.1"/>
    </source>
</evidence>
<protein>
    <submittedName>
        <fullName evidence="3">Cytochrome P450</fullName>
    </submittedName>
</protein>
<dbReference type="InterPro" id="IPR017972">
    <property type="entry name" value="Cyt_P450_CS"/>
</dbReference>
<keyword evidence="2" id="KW-0479">Metal-binding</keyword>
<keyword evidence="2" id="KW-0560">Oxidoreductase</keyword>
<dbReference type="RefSeq" id="WP_379509463.1">
    <property type="nucleotide sequence ID" value="NZ_JBHRTQ010000007.1"/>
</dbReference>
<evidence type="ECO:0000256" key="1">
    <source>
        <dbReference type="ARBA" id="ARBA00010617"/>
    </source>
</evidence>
<dbReference type="PANTHER" id="PTHR46696">
    <property type="entry name" value="P450, PUTATIVE (EUROFUNG)-RELATED"/>
    <property type="match status" value="1"/>
</dbReference>
<name>A0ABV7IN20_9SPHN</name>
<evidence type="ECO:0000256" key="2">
    <source>
        <dbReference type="RuleBase" id="RU000461"/>
    </source>
</evidence>
<dbReference type="InterPro" id="IPR002397">
    <property type="entry name" value="Cyt_P450_B"/>
</dbReference>
<keyword evidence="4" id="KW-1185">Reference proteome</keyword>
<dbReference type="Proteomes" id="UP001595604">
    <property type="component" value="Unassembled WGS sequence"/>
</dbReference>
<dbReference type="PROSITE" id="PS00086">
    <property type="entry name" value="CYTOCHROME_P450"/>
    <property type="match status" value="1"/>
</dbReference>
<dbReference type="Gene3D" id="1.10.630.10">
    <property type="entry name" value="Cytochrome P450"/>
    <property type="match status" value="1"/>
</dbReference>
<organism evidence="3 4">
    <name type="scientific">Novosphingobium bradum</name>
    <dbReference type="NCBI Taxonomy" id="1737444"/>
    <lineage>
        <taxon>Bacteria</taxon>
        <taxon>Pseudomonadati</taxon>
        <taxon>Pseudomonadota</taxon>
        <taxon>Alphaproteobacteria</taxon>
        <taxon>Sphingomonadales</taxon>
        <taxon>Sphingomonadaceae</taxon>
        <taxon>Novosphingobium</taxon>
    </lineage>
</organism>
<gene>
    <name evidence="3" type="ORF">ACFOD9_07500</name>
</gene>
<keyword evidence="2" id="KW-0349">Heme</keyword>
<dbReference type="InterPro" id="IPR036396">
    <property type="entry name" value="Cyt_P450_sf"/>
</dbReference>
<dbReference type="PRINTS" id="PR00359">
    <property type="entry name" value="BP450"/>
</dbReference>
<proteinExistence type="inferred from homology"/>
<dbReference type="Pfam" id="PF00067">
    <property type="entry name" value="p450"/>
    <property type="match status" value="1"/>
</dbReference>